<name>X6NVH0_RETFI</name>
<feature type="transmembrane region" description="Helical" evidence="9">
    <location>
        <begin position="57"/>
        <end position="81"/>
    </location>
</feature>
<comment type="caution">
    <text evidence="11">The sequence shown here is derived from an EMBL/GenBank/DDBJ whole genome shotgun (WGS) entry which is preliminary data.</text>
</comment>
<evidence type="ECO:0000313" key="12">
    <source>
        <dbReference type="Proteomes" id="UP000023152"/>
    </source>
</evidence>
<accession>X6NVH0</accession>
<evidence type="ECO:0000256" key="5">
    <source>
        <dbReference type="ARBA" id="ARBA00022692"/>
    </source>
</evidence>
<dbReference type="AlphaFoldDB" id="X6NVH0"/>
<feature type="compositionally biased region" description="Basic residues" evidence="8">
    <location>
        <begin position="198"/>
        <end position="208"/>
    </location>
</feature>
<dbReference type="PANTHER" id="PTHR23522">
    <property type="entry name" value="BLL5896 PROTEIN"/>
    <property type="match status" value="1"/>
</dbReference>
<evidence type="ECO:0000256" key="8">
    <source>
        <dbReference type="SAM" id="MobiDB-lite"/>
    </source>
</evidence>
<feature type="compositionally biased region" description="Low complexity" evidence="8">
    <location>
        <begin position="186"/>
        <end position="197"/>
    </location>
</feature>
<feature type="transmembrane region" description="Helical" evidence="9">
    <location>
        <begin position="263"/>
        <end position="283"/>
    </location>
</feature>
<dbReference type="Pfam" id="PF12832">
    <property type="entry name" value="MFS_1_like"/>
    <property type="match status" value="2"/>
</dbReference>
<keyword evidence="4" id="KW-0997">Cell inner membrane</keyword>
<keyword evidence="3" id="KW-1003">Cell membrane</keyword>
<feature type="transmembrane region" description="Helical" evidence="9">
    <location>
        <begin position="145"/>
        <end position="166"/>
    </location>
</feature>
<protein>
    <recommendedName>
        <fullName evidence="10">Major facilitator superfamily associated domain-containing protein</fullName>
    </recommendedName>
</protein>
<feature type="compositionally biased region" description="Polar residues" evidence="8">
    <location>
        <begin position="447"/>
        <end position="460"/>
    </location>
</feature>
<evidence type="ECO:0000256" key="7">
    <source>
        <dbReference type="ARBA" id="ARBA00023136"/>
    </source>
</evidence>
<dbReference type="PANTHER" id="PTHR23522:SF10">
    <property type="entry name" value="3-PHENYLPROPIONIC ACID TRANSPORTER-RELATED"/>
    <property type="match status" value="1"/>
</dbReference>
<dbReference type="GO" id="GO:0005886">
    <property type="term" value="C:plasma membrane"/>
    <property type="evidence" value="ECO:0007669"/>
    <property type="project" value="UniProtKB-SubCell"/>
</dbReference>
<feature type="region of interest" description="Disordered" evidence="8">
    <location>
        <begin position="390"/>
        <end position="460"/>
    </location>
</feature>
<keyword evidence="7 9" id="KW-0472">Membrane</keyword>
<dbReference type="EMBL" id="ASPP01006140">
    <property type="protein sequence ID" value="ETO29282.1"/>
    <property type="molecule type" value="Genomic_DNA"/>
</dbReference>
<evidence type="ECO:0000256" key="3">
    <source>
        <dbReference type="ARBA" id="ARBA00022475"/>
    </source>
</evidence>
<dbReference type="OrthoDB" id="5989317at2759"/>
<sequence length="514" mass="58664">MKDTQKIESKEPKRLLYETTFRIDKKHKLKIFFYAPPRERKTCNQKKLLSMAEFRIVVLRAVYFWNACALGVLIRFLIVFLDEINYSPSQIGILVALRPGIGFFASIFWGFLGDYTNRRLTILLVGSILSSFCYTLLLVKKVQENFWYTFAAISVACFLGASMNLLDAICLKFLMETPTKTKHQHQQQQQQQQQQQHQHQHQHQHHLHNHEEDSDMKRNISIKETSETHTTGEQNENGKAQSKKKKDESKTINEASRYGETRLWAAIGWGLGAVACGFLVNLYQKDFIILFYDVCVLLQWLILLLLLPMYIRRYEKKMGLQTSIRPNKQKRAPLLSRYQRRQRPSKVVANEVNPNLVFNSNLSKNSVNVSDTFGTLTPQQSVVQTNVGMQAIPPLPPASQKQSQQASSSNLLEKKVQRTVPYPNDAVFTKNSEWSSTSSTGRRDPPSFTNSPPVISRPDNSAISASEMESLSSYDSRIARKSLLQGIGSKTNVAPFCARLCLCCHTSCEMSLRL</sequence>
<feature type="domain" description="Major facilitator superfamily associated" evidence="10">
    <location>
        <begin position="58"/>
        <end position="178"/>
    </location>
</feature>
<reference evidence="11 12" key="1">
    <citation type="journal article" date="2013" name="Curr. Biol.">
        <title>The Genome of the Foraminiferan Reticulomyxa filosa.</title>
        <authorList>
            <person name="Glockner G."/>
            <person name="Hulsmann N."/>
            <person name="Schleicher M."/>
            <person name="Noegel A.A."/>
            <person name="Eichinger L."/>
            <person name="Gallinger C."/>
            <person name="Pawlowski J."/>
            <person name="Sierra R."/>
            <person name="Euteneuer U."/>
            <person name="Pillet L."/>
            <person name="Moustafa A."/>
            <person name="Platzer M."/>
            <person name="Groth M."/>
            <person name="Szafranski K."/>
            <person name="Schliwa M."/>
        </authorList>
    </citation>
    <scope>NUCLEOTIDE SEQUENCE [LARGE SCALE GENOMIC DNA]</scope>
</reference>
<proteinExistence type="predicted"/>
<evidence type="ECO:0000313" key="11">
    <source>
        <dbReference type="EMBL" id="ETO29282.1"/>
    </source>
</evidence>
<gene>
    <name evidence="11" type="ORF">RFI_07845</name>
</gene>
<keyword evidence="6 9" id="KW-1133">Transmembrane helix</keyword>
<evidence type="ECO:0000256" key="4">
    <source>
        <dbReference type="ARBA" id="ARBA00022519"/>
    </source>
</evidence>
<keyword evidence="12" id="KW-1185">Reference proteome</keyword>
<feature type="compositionally biased region" description="Polar residues" evidence="8">
    <location>
        <begin position="228"/>
        <end position="238"/>
    </location>
</feature>
<dbReference type="InterPro" id="IPR024989">
    <property type="entry name" value="MFS_assoc_dom"/>
</dbReference>
<keyword evidence="2" id="KW-0813">Transport</keyword>
<dbReference type="InterPro" id="IPR036259">
    <property type="entry name" value="MFS_trans_sf"/>
</dbReference>
<feature type="compositionally biased region" description="Polar residues" evidence="8">
    <location>
        <begin position="429"/>
        <end position="440"/>
    </location>
</feature>
<feature type="domain" description="Major facilitator superfamily associated" evidence="10">
    <location>
        <begin position="253"/>
        <end position="330"/>
    </location>
</feature>
<feature type="compositionally biased region" description="Basic and acidic residues" evidence="8">
    <location>
        <begin position="209"/>
        <end position="218"/>
    </location>
</feature>
<feature type="transmembrane region" description="Helical" evidence="9">
    <location>
        <begin position="93"/>
        <end position="113"/>
    </location>
</feature>
<feature type="region of interest" description="Disordered" evidence="8">
    <location>
        <begin position="181"/>
        <end position="251"/>
    </location>
</feature>
<organism evidence="11 12">
    <name type="scientific">Reticulomyxa filosa</name>
    <dbReference type="NCBI Taxonomy" id="46433"/>
    <lineage>
        <taxon>Eukaryota</taxon>
        <taxon>Sar</taxon>
        <taxon>Rhizaria</taxon>
        <taxon>Retaria</taxon>
        <taxon>Foraminifera</taxon>
        <taxon>Monothalamids</taxon>
        <taxon>Reticulomyxidae</taxon>
        <taxon>Reticulomyxa</taxon>
    </lineage>
</organism>
<dbReference type="Proteomes" id="UP000023152">
    <property type="component" value="Unassembled WGS sequence"/>
</dbReference>
<feature type="compositionally biased region" description="Low complexity" evidence="8">
    <location>
        <begin position="398"/>
        <end position="409"/>
    </location>
</feature>
<evidence type="ECO:0000256" key="1">
    <source>
        <dbReference type="ARBA" id="ARBA00004429"/>
    </source>
</evidence>
<evidence type="ECO:0000259" key="10">
    <source>
        <dbReference type="Pfam" id="PF12832"/>
    </source>
</evidence>
<keyword evidence="5 9" id="KW-0812">Transmembrane</keyword>
<feature type="transmembrane region" description="Helical" evidence="9">
    <location>
        <begin position="289"/>
        <end position="311"/>
    </location>
</feature>
<comment type="subcellular location">
    <subcellularLocation>
        <location evidence="1">Cell inner membrane</location>
        <topology evidence="1">Multi-pass membrane protein</topology>
    </subcellularLocation>
</comment>
<feature type="transmembrane region" description="Helical" evidence="9">
    <location>
        <begin position="120"/>
        <end position="139"/>
    </location>
</feature>
<evidence type="ECO:0000256" key="6">
    <source>
        <dbReference type="ARBA" id="ARBA00022989"/>
    </source>
</evidence>
<dbReference type="SUPFAM" id="SSF103473">
    <property type="entry name" value="MFS general substrate transporter"/>
    <property type="match status" value="1"/>
</dbReference>
<dbReference type="Gene3D" id="1.20.1250.20">
    <property type="entry name" value="MFS general substrate transporter like domains"/>
    <property type="match status" value="1"/>
</dbReference>
<evidence type="ECO:0000256" key="9">
    <source>
        <dbReference type="SAM" id="Phobius"/>
    </source>
</evidence>
<evidence type="ECO:0000256" key="2">
    <source>
        <dbReference type="ARBA" id="ARBA00022448"/>
    </source>
</evidence>